<gene>
    <name evidence="2" type="ORF">COCSUDRAFT_61374</name>
</gene>
<dbReference type="InterPro" id="IPR002683">
    <property type="entry name" value="PsbP_C"/>
</dbReference>
<dbReference type="GO" id="GO:0005509">
    <property type="term" value="F:calcium ion binding"/>
    <property type="evidence" value="ECO:0007669"/>
    <property type="project" value="InterPro"/>
</dbReference>
<organism evidence="2 3">
    <name type="scientific">Coccomyxa subellipsoidea (strain C-169)</name>
    <name type="common">Green microalga</name>
    <dbReference type="NCBI Taxonomy" id="574566"/>
    <lineage>
        <taxon>Eukaryota</taxon>
        <taxon>Viridiplantae</taxon>
        <taxon>Chlorophyta</taxon>
        <taxon>core chlorophytes</taxon>
        <taxon>Trebouxiophyceae</taxon>
        <taxon>Trebouxiophyceae incertae sedis</taxon>
        <taxon>Coccomyxaceae</taxon>
        <taxon>Coccomyxa</taxon>
        <taxon>Coccomyxa subellipsoidea</taxon>
    </lineage>
</organism>
<dbReference type="PANTHER" id="PTHR31407:SF15">
    <property type="entry name" value="PSBP DOMAIN-CONTAINING PROTEIN 1, CHLOROPLASTIC"/>
    <property type="match status" value="1"/>
</dbReference>
<dbReference type="SUPFAM" id="SSF55724">
    <property type="entry name" value="Mog1p/PsbP-like"/>
    <property type="match status" value="1"/>
</dbReference>
<reference evidence="2 3" key="1">
    <citation type="journal article" date="2012" name="Genome Biol.">
        <title>The genome of the polar eukaryotic microalga coccomyxa subellipsoidea reveals traits of cold adaptation.</title>
        <authorList>
            <person name="Blanc G."/>
            <person name="Agarkova I."/>
            <person name="Grimwood J."/>
            <person name="Kuo A."/>
            <person name="Brueggeman A."/>
            <person name="Dunigan D."/>
            <person name="Gurnon J."/>
            <person name="Ladunga I."/>
            <person name="Lindquist E."/>
            <person name="Lucas S."/>
            <person name="Pangilinan J."/>
            <person name="Proschold T."/>
            <person name="Salamov A."/>
            <person name="Schmutz J."/>
            <person name="Weeks D."/>
            <person name="Yamada T."/>
            <person name="Claverie J.M."/>
            <person name="Grigoriev I."/>
            <person name="Van Etten J."/>
            <person name="Lomsadze A."/>
            <person name="Borodovsky M."/>
        </authorList>
    </citation>
    <scope>NUCLEOTIDE SEQUENCE [LARGE SCALE GENOMIC DNA]</scope>
    <source>
        <strain evidence="2 3">C-169</strain>
    </source>
</reference>
<feature type="domain" description="PsbP C-terminal" evidence="1">
    <location>
        <begin position="13"/>
        <end position="190"/>
    </location>
</feature>
<sequence>MQQIIDKRADNQGFSVHQDKLDGYLFFVPESWLPVTTSGNDIFYRNPRNVNENLFVDVSSPSSSNFSTVEDLGSPEEAAKRTLNQYLEELMSTRIGVKRTGEILSADKRTGPDGKEYYDIQVRVRSFASRNQLAAYPGDREASQELEWERRYLTVLGAANKRLYQFRLQTADKTFETAADNLLNIAQSFRCKEVVV</sequence>
<evidence type="ECO:0000313" key="3">
    <source>
        <dbReference type="Proteomes" id="UP000007264"/>
    </source>
</evidence>
<dbReference type="InterPro" id="IPR016123">
    <property type="entry name" value="Mog1/PsbP_a/b/a-sand"/>
</dbReference>
<dbReference type="GO" id="GO:0019898">
    <property type="term" value="C:extrinsic component of membrane"/>
    <property type="evidence" value="ECO:0007669"/>
    <property type="project" value="InterPro"/>
</dbReference>
<dbReference type="OrthoDB" id="2020255at2759"/>
<dbReference type="GO" id="GO:0015979">
    <property type="term" value="P:photosynthesis"/>
    <property type="evidence" value="ECO:0007669"/>
    <property type="project" value="InterPro"/>
</dbReference>
<dbReference type="KEGG" id="csl:COCSUDRAFT_61374"/>
<dbReference type="GO" id="GO:0009654">
    <property type="term" value="C:photosystem II oxygen evolving complex"/>
    <property type="evidence" value="ECO:0007669"/>
    <property type="project" value="InterPro"/>
</dbReference>
<dbReference type="EMBL" id="AGSI01000004">
    <property type="protein sequence ID" value="EIE25134.1"/>
    <property type="molecule type" value="Genomic_DNA"/>
</dbReference>
<dbReference type="AlphaFoldDB" id="I0Z3B5"/>
<name>I0Z3B5_COCSC</name>
<comment type="caution">
    <text evidence="2">The sequence shown here is derived from an EMBL/GenBank/DDBJ whole genome shotgun (WGS) entry which is preliminary data.</text>
</comment>
<keyword evidence="3" id="KW-1185">Reference proteome</keyword>
<dbReference type="eggNOG" id="ENOG502QU0F">
    <property type="taxonomic scope" value="Eukaryota"/>
</dbReference>
<evidence type="ECO:0000259" key="1">
    <source>
        <dbReference type="Pfam" id="PF01789"/>
    </source>
</evidence>
<protein>
    <submittedName>
        <fullName evidence="2">Mog1p/PsbP-like protein</fullName>
    </submittedName>
</protein>
<dbReference type="Proteomes" id="UP000007264">
    <property type="component" value="Unassembled WGS sequence"/>
</dbReference>
<evidence type="ECO:0000313" key="2">
    <source>
        <dbReference type="EMBL" id="EIE25134.1"/>
    </source>
</evidence>
<dbReference type="STRING" id="574566.I0Z3B5"/>
<dbReference type="Gene3D" id="3.40.1000.10">
    <property type="entry name" value="Mog1/PsbP, alpha/beta/alpha sandwich"/>
    <property type="match status" value="1"/>
</dbReference>
<accession>I0Z3B5</accession>
<dbReference type="PANTHER" id="PTHR31407">
    <property type="match status" value="1"/>
</dbReference>
<dbReference type="RefSeq" id="XP_005649678.1">
    <property type="nucleotide sequence ID" value="XM_005649621.1"/>
</dbReference>
<proteinExistence type="predicted"/>
<dbReference type="GeneID" id="17043137"/>
<dbReference type="Pfam" id="PF01789">
    <property type="entry name" value="PsbP"/>
    <property type="match status" value="1"/>
</dbReference>